<proteinExistence type="predicted"/>
<sequence>MPLRHMLPMLPDGLQATGHLPATRSKSTPLLCHYDKKEYLCEKQTDAPCASLHPLGT</sequence>
<evidence type="ECO:0000313" key="1">
    <source>
        <dbReference type="EMBL" id="EGC21446.1"/>
    </source>
</evidence>
<dbReference type="Proteomes" id="UP000005697">
    <property type="component" value="Unassembled WGS sequence"/>
</dbReference>
<accession>F0F3N0</accession>
<dbReference type="HOGENOM" id="CLU_2992904_0_0_10"/>
<dbReference type="STRING" id="888743.HMPREF9141_0196"/>
<evidence type="ECO:0000313" key="2">
    <source>
        <dbReference type="Proteomes" id="UP000005697"/>
    </source>
</evidence>
<gene>
    <name evidence="1" type="ORF">HMPREF9141_0196</name>
</gene>
<protein>
    <submittedName>
        <fullName evidence="1">Uncharacterized protein</fullName>
    </submittedName>
</protein>
<name>F0F3N0_9BACT</name>
<dbReference type="AlphaFoldDB" id="F0F3N0"/>
<dbReference type="EMBL" id="AEWX01000001">
    <property type="protein sequence ID" value="EGC21446.1"/>
    <property type="molecule type" value="Genomic_DNA"/>
</dbReference>
<organism evidence="1 2">
    <name type="scientific">Prevotella multiformis DSM 16608</name>
    <dbReference type="NCBI Taxonomy" id="888743"/>
    <lineage>
        <taxon>Bacteria</taxon>
        <taxon>Pseudomonadati</taxon>
        <taxon>Bacteroidota</taxon>
        <taxon>Bacteroidia</taxon>
        <taxon>Bacteroidales</taxon>
        <taxon>Prevotellaceae</taxon>
        <taxon>Prevotella</taxon>
    </lineage>
</organism>
<comment type="caution">
    <text evidence="1">The sequence shown here is derived from an EMBL/GenBank/DDBJ whole genome shotgun (WGS) entry which is preliminary data.</text>
</comment>
<keyword evidence="2" id="KW-1185">Reference proteome</keyword>
<reference evidence="1 2" key="1">
    <citation type="submission" date="2011-01" db="EMBL/GenBank/DDBJ databases">
        <authorList>
            <person name="Muzny D."/>
            <person name="Qin X."/>
            <person name="Deng J."/>
            <person name="Jiang H."/>
            <person name="Liu Y."/>
            <person name="Qu J."/>
            <person name="Song X.-Z."/>
            <person name="Zhang L."/>
            <person name="Thornton R."/>
            <person name="Coyle M."/>
            <person name="Francisco L."/>
            <person name="Jackson L."/>
            <person name="Javaid M."/>
            <person name="Korchina V."/>
            <person name="Kovar C."/>
            <person name="Mata R."/>
            <person name="Mathew T."/>
            <person name="Ngo R."/>
            <person name="Nguyen L."/>
            <person name="Nguyen N."/>
            <person name="Okwuonu G."/>
            <person name="Ongeri F."/>
            <person name="Pham C."/>
            <person name="Simmons D."/>
            <person name="Wilczek-Boney K."/>
            <person name="Hale W."/>
            <person name="Jakkamsetti A."/>
            <person name="Pham P."/>
            <person name="Ruth R."/>
            <person name="San Lucas F."/>
            <person name="Warren J."/>
            <person name="Zhang J."/>
            <person name="Zhao Z."/>
            <person name="Zhou C."/>
            <person name="Zhu D."/>
            <person name="Lee S."/>
            <person name="Bess C."/>
            <person name="Blankenburg K."/>
            <person name="Forbes L."/>
            <person name="Fu Q."/>
            <person name="Gubbala S."/>
            <person name="Hirani K."/>
            <person name="Jayaseelan J.C."/>
            <person name="Lara F."/>
            <person name="Munidasa M."/>
            <person name="Palculict T."/>
            <person name="Patil S."/>
            <person name="Pu L.-L."/>
            <person name="Saada N."/>
            <person name="Tang L."/>
            <person name="Weissenberger G."/>
            <person name="Zhu Y."/>
            <person name="Hemphill L."/>
            <person name="Shang Y."/>
            <person name="Youmans B."/>
            <person name="Ayvaz T."/>
            <person name="Ross M."/>
            <person name="Santibanez J."/>
            <person name="Aqrawi P."/>
            <person name="Gross S."/>
            <person name="Joshi V."/>
            <person name="Fowler G."/>
            <person name="Nazareth L."/>
            <person name="Reid J."/>
            <person name="Worley K."/>
            <person name="Petrosino J."/>
            <person name="Highlander S."/>
            <person name="Gibbs R."/>
        </authorList>
    </citation>
    <scope>NUCLEOTIDE SEQUENCE [LARGE SCALE GENOMIC DNA]</scope>
    <source>
        <strain evidence="1 2">DSM 16608</strain>
    </source>
</reference>